<dbReference type="Proteomes" id="UP000219743">
    <property type="component" value="Unassembled WGS sequence"/>
</dbReference>
<name>A0A9X6VLW4_BACCE</name>
<reference evidence="1 2" key="1">
    <citation type="submission" date="2017-09" db="EMBL/GenBank/DDBJ databases">
        <title>Large-scale bioinformatics analysis of Bacillus genomes uncovers conserved roles of natural products in bacterial physiology.</title>
        <authorList>
            <consortium name="Agbiome Team Llc"/>
            <person name="Bleich R.M."/>
            <person name="Kirk G.J."/>
            <person name="Santa Maria K.C."/>
            <person name="Allen S.E."/>
            <person name="Farag S."/>
            <person name="Shank E.A."/>
            <person name="Bowers A."/>
        </authorList>
    </citation>
    <scope>NUCLEOTIDE SEQUENCE [LARGE SCALE GENOMIC DNA]</scope>
    <source>
        <strain evidence="1 2">AFS024404</strain>
    </source>
</reference>
<protein>
    <submittedName>
        <fullName evidence="1">Uncharacterized protein</fullName>
    </submittedName>
</protein>
<organism evidence="1 2">
    <name type="scientific">Bacillus cereus</name>
    <dbReference type="NCBI Taxonomy" id="1396"/>
    <lineage>
        <taxon>Bacteria</taxon>
        <taxon>Bacillati</taxon>
        <taxon>Bacillota</taxon>
        <taxon>Bacilli</taxon>
        <taxon>Bacillales</taxon>
        <taxon>Bacillaceae</taxon>
        <taxon>Bacillus</taxon>
        <taxon>Bacillus cereus group</taxon>
    </lineage>
</organism>
<dbReference type="EMBL" id="NTRC01000007">
    <property type="protein sequence ID" value="PFD22664.1"/>
    <property type="molecule type" value="Genomic_DNA"/>
</dbReference>
<proteinExistence type="predicted"/>
<evidence type="ECO:0000313" key="2">
    <source>
        <dbReference type="Proteomes" id="UP000219743"/>
    </source>
</evidence>
<dbReference type="AlphaFoldDB" id="A0A9X6VLW4"/>
<dbReference type="RefSeq" id="WP_098273052.1">
    <property type="nucleotide sequence ID" value="NZ_NTRC01000007.1"/>
</dbReference>
<comment type="caution">
    <text evidence="1">The sequence shown here is derived from an EMBL/GenBank/DDBJ whole genome shotgun (WGS) entry which is preliminary data.</text>
</comment>
<gene>
    <name evidence="1" type="ORF">CN263_09120</name>
</gene>
<accession>A0A9X6VLW4</accession>
<evidence type="ECO:0000313" key="1">
    <source>
        <dbReference type="EMBL" id="PFD22664.1"/>
    </source>
</evidence>
<sequence>MRKHNKTINFTVKQLGNGANYNQREKIVMTQKDYEKRINDLEDYIEELYNIIQARGVAYVKVMAYLKDKGLREDYEERLKVIEER</sequence>